<evidence type="ECO:0000313" key="1">
    <source>
        <dbReference type="EMBL" id="AUZ94771.1"/>
    </source>
</evidence>
<organism evidence="1 2">
    <name type="scientific">Agrobacterium phage Atu_ph03</name>
    <dbReference type="NCBI Taxonomy" id="2024262"/>
    <lineage>
        <taxon>Viruses</taxon>
        <taxon>Duplodnaviria</taxon>
        <taxon>Heunggongvirae</taxon>
        <taxon>Uroviricota</taxon>
        <taxon>Caudoviricetes</taxon>
        <taxon>Autographivirales</taxon>
        <taxon>Dunnvirinae</taxon>
        <taxon>Atuphduovirus</taxon>
        <taxon>Atuphduovirus atuph03</taxon>
    </lineage>
</organism>
<protein>
    <submittedName>
        <fullName evidence="1">Uncharacterized protein</fullName>
    </submittedName>
</protein>
<name>A0A2L0UZ18_9CAUD</name>
<dbReference type="RefSeq" id="YP_009791849.1">
    <property type="nucleotide sequence ID" value="NC_047846.1"/>
</dbReference>
<evidence type="ECO:0000313" key="2">
    <source>
        <dbReference type="Proteomes" id="UP000221761"/>
    </source>
</evidence>
<dbReference type="InterPro" id="IPR027417">
    <property type="entry name" value="P-loop_NTPase"/>
</dbReference>
<dbReference type="KEGG" id="vg:54982038"/>
<proteinExistence type="predicted"/>
<dbReference type="SUPFAM" id="SSF52540">
    <property type="entry name" value="P-loop containing nucleoside triphosphate hydrolases"/>
    <property type="match status" value="1"/>
</dbReference>
<dbReference type="Proteomes" id="UP000221761">
    <property type="component" value="Segment"/>
</dbReference>
<accession>A0A2L0UZ18</accession>
<dbReference type="Gene3D" id="3.40.50.300">
    <property type="entry name" value="P-loop containing nucleotide triphosphate hydrolases"/>
    <property type="match status" value="1"/>
</dbReference>
<reference evidence="2" key="1">
    <citation type="submission" date="2017-06" db="EMBL/GenBank/DDBJ databases">
        <authorList>
            <person name="Spollen W.G."/>
            <person name="Givan S.A."/>
            <person name="Brown P.B."/>
            <person name="Attai H."/>
        </authorList>
    </citation>
    <scope>NUCLEOTIDE SEQUENCE [LARGE SCALE GENOMIC DNA]</scope>
</reference>
<sequence>MTPNKEHVIEQHLILLRGMPGAGKSTMAKWLVDNTGRS</sequence>
<dbReference type="EMBL" id="MF403006">
    <property type="protein sequence ID" value="AUZ94771.1"/>
    <property type="molecule type" value="Genomic_DNA"/>
</dbReference>
<dbReference type="GeneID" id="54982038"/>